<keyword evidence="2" id="KW-0689">Ribosomal protein</keyword>
<dbReference type="EMBL" id="KB870805">
    <property type="protein sequence ID" value="EOA39281.1"/>
    <property type="molecule type" value="Genomic_DNA"/>
</dbReference>
<dbReference type="Proteomes" id="UP000029121">
    <property type="component" value="Unassembled WGS sequence"/>
</dbReference>
<feature type="region of interest" description="Disordered" evidence="4">
    <location>
        <begin position="1"/>
        <end position="100"/>
    </location>
</feature>
<dbReference type="GO" id="GO:0005840">
    <property type="term" value="C:ribosome"/>
    <property type="evidence" value="ECO:0007669"/>
    <property type="project" value="UniProtKB-KW"/>
</dbReference>
<dbReference type="GO" id="GO:0003735">
    <property type="term" value="F:structural constituent of ribosome"/>
    <property type="evidence" value="ECO:0007669"/>
    <property type="project" value="InterPro"/>
</dbReference>
<accession>R0GU02</accession>
<feature type="compositionally biased region" description="Basic residues" evidence="4">
    <location>
        <begin position="1"/>
        <end position="10"/>
    </location>
</feature>
<dbReference type="STRING" id="81985.R0GU02"/>
<name>R0GU02_9BRAS</name>
<feature type="compositionally biased region" description="Polar residues" evidence="4">
    <location>
        <begin position="85"/>
        <end position="100"/>
    </location>
</feature>
<organism evidence="5 6">
    <name type="scientific">Capsella rubella</name>
    <dbReference type="NCBI Taxonomy" id="81985"/>
    <lineage>
        <taxon>Eukaryota</taxon>
        <taxon>Viridiplantae</taxon>
        <taxon>Streptophyta</taxon>
        <taxon>Embryophyta</taxon>
        <taxon>Tracheophyta</taxon>
        <taxon>Spermatophyta</taxon>
        <taxon>Magnoliopsida</taxon>
        <taxon>eudicotyledons</taxon>
        <taxon>Gunneridae</taxon>
        <taxon>Pentapetalae</taxon>
        <taxon>rosids</taxon>
        <taxon>malvids</taxon>
        <taxon>Brassicales</taxon>
        <taxon>Brassicaceae</taxon>
        <taxon>Camelineae</taxon>
        <taxon>Capsella</taxon>
    </lineage>
</organism>
<proteinExistence type="inferred from homology"/>
<evidence type="ECO:0000313" key="5">
    <source>
        <dbReference type="EMBL" id="EOA39281.1"/>
    </source>
</evidence>
<dbReference type="PANTHER" id="PTHR47546:SF2">
    <property type="entry name" value="30S RIBOSOMAL PROTEIN S15, CHLOROPLASTIC"/>
    <property type="match status" value="1"/>
</dbReference>
<feature type="compositionally biased region" description="Low complexity" evidence="4">
    <location>
        <begin position="23"/>
        <end position="75"/>
    </location>
</feature>
<dbReference type="Gene3D" id="1.10.287.10">
    <property type="entry name" value="S15/NS1, RNA-binding"/>
    <property type="match status" value="1"/>
</dbReference>
<dbReference type="InterPro" id="IPR009068">
    <property type="entry name" value="uS15_NS1_RNA-bd_sf"/>
</dbReference>
<evidence type="ECO:0000256" key="1">
    <source>
        <dbReference type="ARBA" id="ARBA00008434"/>
    </source>
</evidence>
<sequence>MALHLARRQQRLPSNPSLIRFFSNSSSDSPPPAANASVEKPSQSPSSPSPSDSSYSSSFIDIKTTLKQKLQNQQEQGRKPFPRSDAQSQNRGSISFSGNQSRVSLQDLGMNLAKFQRRSTVPPPKNPSQSPPQFSLESLYKQNAAPNSSDPRNRKAQSFNTSTVLENLKNLRTQTNTFNNMGRKGALFGNFKSSGGEALLSGTGMDERKGREGETDETTTEFLTFYNEEELGEKLRTLRPEGDKEEGWFSLQELNQRLVKLRQVEEKEAQSRTKNFTALKSVMSSIRNDSGQNEVISQQNLDIVGHLGGIPEYKLFPPKGELVETYFHPDNMSSAEKMKIELTKDKHSRKGLLGMVQKRKKLLKYLRRTDWDSYCLVLSKLSLRDNPDYKF</sequence>
<dbReference type="eggNOG" id="KOG2815">
    <property type="taxonomic scope" value="Eukaryota"/>
</dbReference>
<dbReference type="AlphaFoldDB" id="R0GU02"/>
<dbReference type="SMART" id="SM01387">
    <property type="entry name" value="Ribosomal_S15"/>
    <property type="match status" value="1"/>
</dbReference>
<protein>
    <recommendedName>
        <fullName evidence="7">30S ribosomal protein S15, chloroplastic</fullName>
    </recommendedName>
</protein>
<keyword evidence="3" id="KW-0687">Ribonucleoprotein</keyword>
<dbReference type="CDD" id="cd00353">
    <property type="entry name" value="Ribosomal_S15p_S13e"/>
    <property type="match status" value="1"/>
</dbReference>
<gene>
    <name evidence="5" type="ORF">CARUB_v10012290mg</name>
</gene>
<dbReference type="PANTHER" id="PTHR47546">
    <property type="entry name" value="S15/NS1, RNA-BINDING PROTEIN"/>
    <property type="match status" value="1"/>
</dbReference>
<reference evidence="6" key="1">
    <citation type="journal article" date="2013" name="Nat. Genet.">
        <title>The Capsella rubella genome and the genomic consequences of rapid mating system evolution.</title>
        <authorList>
            <person name="Slotte T."/>
            <person name="Hazzouri K.M."/>
            <person name="Agren J.A."/>
            <person name="Koenig D."/>
            <person name="Maumus F."/>
            <person name="Guo Y.L."/>
            <person name="Steige K."/>
            <person name="Platts A.E."/>
            <person name="Escobar J.S."/>
            <person name="Newman L.K."/>
            <person name="Wang W."/>
            <person name="Mandakova T."/>
            <person name="Vello E."/>
            <person name="Smith L.M."/>
            <person name="Henz S.R."/>
            <person name="Steffen J."/>
            <person name="Takuno S."/>
            <person name="Brandvain Y."/>
            <person name="Coop G."/>
            <person name="Andolfatto P."/>
            <person name="Hu T.T."/>
            <person name="Blanchette M."/>
            <person name="Clark R.M."/>
            <person name="Quesneville H."/>
            <person name="Nordborg M."/>
            <person name="Gaut B.S."/>
            <person name="Lysak M.A."/>
            <person name="Jenkins J."/>
            <person name="Grimwood J."/>
            <person name="Chapman J."/>
            <person name="Prochnik S."/>
            <person name="Shu S."/>
            <person name="Rokhsar D."/>
            <person name="Schmutz J."/>
            <person name="Weigel D."/>
            <person name="Wright S.I."/>
        </authorList>
    </citation>
    <scope>NUCLEOTIDE SEQUENCE [LARGE SCALE GENOMIC DNA]</scope>
    <source>
        <strain evidence="6">cv. Monte Gargano</strain>
    </source>
</reference>
<evidence type="ECO:0000256" key="3">
    <source>
        <dbReference type="ARBA" id="ARBA00023274"/>
    </source>
</evidence>
<evidence type="ECO:0000256" key="4">
    <source>
        <dbReference type="SAM" id="MobiDB-lite"/>
    </source>
</evidence>
<dbReference type="GO" id="GO:0006412">
    <property type="term" value="P:translation"/>
    <property type="evidence" value="ECO:0007669"/>
    <property type="project" value="InterPro"/>
</dbReference>
<evidence type="ECO:0008006" key="7">
    <source>
        <dbReference type="Google" id="ProtNLM"/>
    </source>
</evidence>
<evidence type="ECO:0000256" key="2">
    <source>
        <dbReference type="ARBA" id="ARBA00022980"/>
    </source>
</evidence>
<dbReference type="InterPro" id="IPR000589">
    <property type="entry name" value="Ribosomal_uS15"/>
</dbReference>
<dbReference type="SUPFAM" id="SSF47060">
    <property type="entry name" value="S15/NS1 RNA-binding domain"/>
    <property type="match status" value="1"/>
</dbReference>
<dbReference type="GO" id="GO:1990904">
    <property type="term" value="C:ribonucleoprotein complex"/>
    <property type="evidence" value="ECO:0007669"/>
    <property type="project" value="UniProtKB-KW"/>
</dbReference>
<evidence type="ECO:0000313" key="6">
    <source>
        <dbReference type="Proteomes" id="UP000029121"/>
    </source>
</evidence>
<keyword evidence="6" id="KW-1185">Reference proteome</keyword>
<dbReference type="Pfam" id="PF00312">
    <property type="entry name" value="Ribosomal_S15"/>
    <property type="match status" value="1"/>
</dbReference>
<comment type="similarity">
    <text evidence="1">Belongs to the universal ribosomal protein uS15 family.</text>
</comment>